<sequence>MSEAPSSETGMTDGFVRPDLVCPAGTPAALRTAVDAGADAVYCGLQNETNARNFPGLNFTPAELESAVDYANARGAKVLLAVNTFPPAGRFAIWRDAVDLGARLGIDALIVADMGVADYAARTYPDLRLHLSVQAGASSPEAIRFFCREVGVKRVVLPRILTVAEIAAIHHQIPCEIEAFVFGNIGMMAEGRCSLTNYVTGVSTNMDGVCSPAADVRYEEDARHTLTTRLGPFVIDRFAAGESAGYPTICKGRYLCGARDGAYYAFEEPVSLNLSALLPDLMRAGVTALKIEGRQRSRAYVRSVVAAFRRAVDDIMAGRDAQLAELLALTEGHRQTEGAFAGKTWR</sequence>
<name>A0AAW5QYR7_9HYPH</name>
<dbReference type="Proteomes" id="UP001320898">
    <property type="component" value="Unassembled WGS sequence"/>
</dbReference>
<protein>
    <recommendedName>
        <fullName evidence="1">Ubiquinone biosynthesis protein UbiU</fullName>
    </recommendedName>
</protein>
<dbReference type="Pfam" id="PF01136">
    <property type="entry name" value="Peptidase_U32"/>
    <property type="match status" value="1"/>
</dbReference>
<dbReference type="HAMAP" id="MF_02232">
    <property type="entry name" value="UbiU"/>
    <property type="match status" value="1"/>
</dbReference>
<comment type="pathway">
    <text evidence="1">Cofactor biosynthesis; ubiquinone biosynthesis.</text>
</comment>
<proteinExistence type="inferred from homology"/>
<dbReference type="InterPro" id="IPR043692">
    <property type="entry name" value="UbiU"/>
</dbReference>
<gene>
    <name evidence="1" type="primary">ubiU</name>
    <name evidence="2" type="ORF">MUB46_09855</name>
</gene>
<comment type="caution">
    <text evidence="2">The sequence shown here is derived from an EMBL/GenBank/DDBJ whole genome shotgun (WGS) entry which is preliminary data.</text>
</comment>
<dbReference type="EMBL" id="JALIDZ010000004">
    <property type="protein sequence ID" value="MCT8972160.1"/>
    <property type="molecule type" value="Genomic_DNA"/>
</dbReference>
<dbReference type="InterPro" id="IPR051454">
    <property type="entry name" value="RNA/ubiquinone_mod_enzymes"/>
</dbReference>
<reference evidence="2 3" key="1">
    <citation type="submission" date="2022-04" db="EMBL/GenBank/DDBJ databases">
        <authorList>
            <person name="Ye Y.-Q."/>
            <person name="Du Z.-J."/>
        </authorList>
    </citation>
    <scope>NUCLEOTIDE SEQUENCE [LARGE SCALE GENOMIC DNA]</scope>
    <source>
        <strain evidence="2 3">A6E488</strain>
    </source>
</reference>
<dbReference type="PANTHER" id="PTHR30217:SF3">
    <property type="entry name" value="UBIQUINONE BIOSYNTHESIS PROTEIN UBIU"/>
    <property type="match status" value="1"/>
</dbReference>
<evidence type="ECO:0000256" key="1">
    <source>
        <dbReference type="HAMAP-Rule" id="MF_02232"/>
    </source>
</evidence>
<dbReference type="AlphaFoldDB" id="A0AAW5QYR7"/>
<dbReference type="InterPro" id="IPR001539">
    <property type="entry name" value="Peptidase_U32"/>
</dbReference>
<dbReference type="RefSeq" id="WP_261615734.1">
    <property type="nucleotide sequence ID" value="NZ_JALIDZ010000004.1"/>
</dbReference>
<accession>A0AAW5QYR7</accession>
<comment type="subunit">
    <text evidence="1">Forms a heterodimer with UbiV.</text>
</comment>
<organism evidence="2 3">
    <name type="scientific">Microbaculum marinisediminis</name>
    <dbReference type="NCBI Taxonomy" id="2931392"/>
    <lineage>
        <taxon>Bacteria</taxon>
        <taxon>Pseudomonadati</taxon>
        <taxon>Pseudomonadota</taxon>
        <taxon>Alphaproteobacteria</taxon>
        <taxon>Hyphomicrobiales</taxon>
        <taxon>Tepidamorphaceae</taxon>
        <taxon>Microbaculum</taxon>
    </lineage>
</organism>
<comment type="caution">
    <text evidence="1">Lacks conserved residue(s) required for the propagation of feature annotation.</text>
</comment>
<keyword evidence="3" id="KW-1185">Reference proteome</keyword>
<keyword evidence="1" id="KW-0831">Ubiquinone biosynthesis</keyword>
<evidence type="ECO:0000313" key="3">
    <source>
        <dbReference type="Proteomes" id="UP001320898"/>
    </source>
</evidence>
<dbReference type="GO" id="GO:0006744">
    <property type="term" value="P:ubiquinone biosynthetic process"/>
    <property type="evidence" value="ECO:0007669"/>
    <property type="project" value="UniProtKB-UniRule"/>
</dbReference>
<comment type="function">
    <text evidence="1">Required for O(2)-independent ubiquinone (coenzyme Q) biosynthesis. Together with UbiV, is essential for the C6-hydroxylation reaction in the oxygen-independent ubiquinone biosynthesis pathway.</text>
</comment>
<comment type="similarity">
    <text evidence="1">Belongs to the peptidase U32 family. UbiU subfamily.</text>
</comment>
<dbReference type="PANTHER" id="PTHR30217">
    <property type="entry name" value="PEPTIDASE U32 FAMILY"/>
    <property type="match status" value="1"/>
</dbReference>
<evidence type="ECO:0000313" key="2">
    <source>
        <dbReference type="EMBL" id="MCT8972160.1"/>
    </source>
</evidence>